<dbReference type="InterPro" id="IPR003439">
    <property type="entry name" value="ABC_transporter-like_ATP-bd"/>
</dbReference>
<protein>
    <submittedName>
        <fullName evidence="6">Alkanesulfonates ABC transporter ATP-binding protein / Sulfonate ABC transporter ATP-binding subunit SsuB</fullName>
    </submittedName>
</protein>
<keyword evidence="2" id="KW-0813">Transport</keyword>
<evidence type="ECO:0000256" key="3">
    <source>
        <dbReference type="ARBA" id="ARBA00022741"/>
    </source>
</evidence>
<dbReference type="AlphaFoldDB" id="A0A0C2YIC6"/>
<evidence type="ECO:0000313" key="6">
    <source>
        <dbReference type="EMBL" id="KIL99494.1"/>
    </source>
</evidence>
<dbReference type="RefSeq" id="WP_009867262.1">
    <property type="nucleotide sequence ID" value="NZ_JXSL01000023.1"/>
</dbReference>
<dbReference type="SMART" id="SM00382">
    <property type="entry name" value="AAA"/>
    <property type="match status" value="1"/>
</dbReference>
<evidence type="ECO:0000256" key="2">
    <source>
        <dbReference type="ARBA" id="ARBA00022448"/>
    </source>
</evidence>
<keyword evidence="4 6" id="KW-0067">ATP-binding</keyword>
<evidence type="ECO:0000256" key="1">
    <source>
        <dbReference type="ARBA" id="ARBA00005417"/>
    </source>
</evidence>
<sequence>MILAHIREKRFGGRVVLAGLNVEVSPGEVVAVMGPSGSGKSTLLRILAGLDRDFVGEAVQPSVLGMVFQEPCLLPWMSVAANIALVAPRLGPEAIEAGLAAVGLAGKGELLPRQMSLGMARRAAVARALAVEPQALLLDEPYVSLDAESVRLTRRAVEDYRARRHPAVVMVSHDAADLDGIASRVISIP</sequence>
<dbReference type="EMBL" id="JXSL01000023">
    <property type="protein sequence ID" value="KIL99494.1"/>
    <property type="molecule type" value="Genomic_DNA"/>
</dbReference>
<proteinExistence type="inferred from homology"/>
<dbReference type="STRING" id="272627.CCC_04010"/>
<dbReference type="InterPro" id="IPR003593">
    <property type="entry name" value="AAA+_ATPase"/>
</dbReference>
<dbReference type="SUPFAM" id="SSF52540">
    <property type="entry name" value="P-loop containing nucleoside triphosphate hydrolases"/>
    <property type="match status" value="1"/>
</dbReference>
<dbReference type="InterPro" id="IPR050166">
    <property type="entry name" value="ABC_transporter_ATP-bind"/>
</dbReference>
<keyword evidence="3" id="KW-0547">Nucleotide-binding</keyword>
<keyword evidence="7" id="KW-1185">Reference proteome</keyword>
<name>A0A0C2YIC6_PARME</name>
<dbReference type="InterPro" id="IPR027417">
    <property type="entry name" value="P-loop_NTPase"/>
</dbReference>
<gene>
    <name evidence="6" type="ORF">CCC_04010</name>
</gene>
<dbReference type="Proteomes" id="UP000031971">
    <property type="component" value="Unassembled WGS sequence"/>
</dbReference>
<reference evidence="6 7" key="1">
    <citation type="submission" date="2015-01" db="EMBL/GenBank/DDBJ databases">
        <title>Genome Sequence of Magnetospirillum magnetotacticum Strain MS-1.</title>
        <authorList>
            <person name="Marinov G.K."/>
            <person name="Smalley M.D."/>
            <person name="DeSalvo G."/>
        </authorList>
    </citation>
    <scope>NUCLEOTIDE SEQUENCE [LARGE SCALE GENOMIC DNA]</scope>
    <source>
        <strain evidence="6 7">MS-1</strain>
    </source>
</reference>
<evidence type="ECO:0000259" key="5">
    <source>
        <dbReference type="PROSITE" id="PS50893"/>
    </source>
</evidence>
<dbReference type="PANTHER" id="PTHR42788">
    <property type="entry name" value="TAURINE IMPORT ATP-BINDING PROTEIN-RELATED"/>
    <property type="match status" value="1"/>
</dbReference>
<dbReference type="GO" id="GO:0016887">
    <property type="term" value="F:ATP hydrolysis activity"/>
    <property type="evidence" value="ECO:0007669"/>
    <property type="project" value="InterPro"/>
</dbReference>
<dbReference type="PROSITE" id="PS50893">
    <property type="entry name" value="ABC_TRANSPORTER_2"/>
    <property type="match status" value="1"/>
</dbReference>
<dbReference type="Gene3D" id="3.40.50.300">
    <property type="entry name" value="P-loop containing nucleotide triphosphate hydrolases"/>
    <property type="match status" value="1"/>
</dbReference>
<comment type="similarity">
    <text evidence="1">Belongs to the ABC transporter superfamily.</text>
</comment>
<feature type="domain" description="ABC transporter" evidence="5">
    <location>
        <begin position="1"/>
        <end position="188"/>
    </location>
</feature>
<accession>A0A0C2YIC6</accession>
<evidence type="ECO:0000256" key="4">
    <source>
        <dbReference type="ARBA" id="ARBA00022840"/>
    </source>
</evidence>
<dbReference type="Pfam" id="PF00005">
    <property type="entry name" value="ABC_tran"/>
    <property type="match status" value="1"/>
</dbReference>
<comment type="caution">
    <text evidence="6">The sequence shown here is derived from an EMBL/GenBank/DDBJ whole genome shotgun (WGS) entry which is preliminary data.</text>
</comment>
<organism evidence="6 7">
    <name type="scientific">Paramagnetospirillum magnetotacticum MS-1</name>
    <dbReference type="NCBI Taxonomy" id="272627"/>
    <lineage>
        <taxon>Bacteria</taxon>
        <taxon>Pseudomonadati</taxon>
        <taxon>Pseudomonadota</taxon>
        <taxon>Alphaproteobacteria</taxon>
        <taxon>Rhodospirillales</taxon>
        <taxon>Magnetospirillaceae</taxon>
        <taxon>Paramagnetospirillum</taxon>
    </lineage>
</organism>
<evidence type="ECO:0000313" key="7">
    <source>
        <dbReference type="Proteomes" id="UP000031971"/>
    </source>
</evidence>
<dbReference type="PANTHER" id="PTHR42788:SF19">
    <property type="entry name" value="ALIPHATIC SULFONATES IMPORT ATP-BINDING PROTEIN SSUB 2"/>
    <property type="match status" value="1"/>
</dbReference>
<dbReference type="InterPro" id="IPR017871">
    <property type="entry name" value="ABC_transporter-like_CS"/>
</dbReference>
<dbReference type="GO" id="GO:0005524">
    <property type="term" value="F:ATP binding"/>
    <property type="evidence" value="ECO:0007669"/>
    <property type="project" value="UniProtKB-KW"/>
</dbReference>
<dbReference type="OrthoDB" id="8016555at2"/>
<dbReference type="PROSITE" id="PS00211">
    <property type="entry name" value="ABC_TRANSPORTER_1"/>
    <property type="match status" value="1"/>
</dbReference>